<dbReference type="RefSeq" id="WP_208263402.1">
    <property type="nucleotide sequence ID" value="NZ_JAGEOJ010000033.1"/>
</dbReference>
<comment type="caution">
    <text evidence="3">The sequence shown here is derived from an EMBL/GenBank/DDBJ whole genome shotgun (WGS) entry which is preliminary data.</text>
</comment>
<gene>
    <name evidence="3" type="ORF">J4573_49365</name>
</gene>
<evidence type="ECO:0000256" key="2">
    <source>
        <dbReference type="SAM" id="Phobius"/>
    </source>
</evidence>
<evidence type="ECO:0000256" key="1">
    <source>
        <dbReference type="SAM" id="MobiDB-lite"/>
    </source>
</evidence>
<dbReference type="AlphaFoldDB" id="A0A939PNA0"/>
<name>A0A939PNA0_9ACTN</name>
<keyword evidence="2" id="KW-0472">Membrane</keyword>
<feature type="transmembrane region" description="Helical" evidence="2">
    <location>
        <begin position="21"/>
        <end position="37"/>
    </location>
</feature>
<proteinExistence type="predicted"/>
<sequence length="80" mass="8247">MLRLRLRSDGPEPGGHRGPTFTTLLVAGSAAGAAALASAYPAIGFSLNVGATVLAALYTITRRPDQDSPKDDDPQEGPLD</sequence>
<evidence type="ECO:0000313" key="4">
    <source>
        <dbReference type="Proteomes" id="UP000669179"/>
    </source>
</evidence>
<dbReference type="EMBL" id="JAGEOJ010000033">
    <property type="protein sequence ID" value="MBO2455173.1"/>
    <property type="molecule type" value="Genomic_DNA"/>
</dbReference>
<keyword evidence="2" id="KW-1133">Transmembrane helix</keyword>
<protein>
    <submittedName>
        <fullName evidence="3">Uncharacterized protein</fullName>
    </submittedName>
</protein>
<organism evidence="3 4">
    <name type="scientific">Actinomadura barringtoniae</name>
    <dbReference type="NCBI Taxonomy" id="1427535"/>
    <lineage>
        <taxon>Bacteria</taxon>
        <taxon>Bacillati</taxon>
        <taxon>Actinomycetota</taxon>
        <taxon>Actinomycetes</taxon>
        <taxon>Streptosporangiales</taxon>
        <taxon>Thermomonosporaceae</taxon>
        <taxon>Actinomadura</taxon>
    </lineage>
</organism>
<keyword evidence="4" id="KW-1185">Reference proteome</keyword>
<feature type="compositionally biased region" description="Basic and acidic residues" evidence="1">
    <location>
        <begin position="62"/>
        <end position="72"/>
    </location>
</feature>
<keyword evidence="2" id="KW-0812">Transmembrane</keyword>
<evidence type="ECO:0000313" key="3">
    <source>
        <dbReference type="EMBL" id="MBO2455173.1"/>
    </source>
</evidence>
<accession>A0A939PNA0</accession>
<feature type="region of interest" description="Disordered" evidence="1">
    <location>
        <begin position="61"/>
        <end position="80"/>
    </location>
</feature>
<dbReference type="Proteomes" id="UP000669179">
    <property type="component" value="Unassembled WGS sequence"/>
</dbReference>
<reference evidence="3" key="1">
    <citation type="submission" date="2021-03" db="EMBL/GenBank/DDBJ databases">
        <authorList>
            <person name="Kanchanasin P."/>
            <person name="Saeng-In P."/>
            <person name="Phongsopitanun W."/>
            <person name="Yuki M."/>
            <person name="Kudo T."/>
            <person name="Ohkuma M."/>
            <person name="Tanasupawat S."/>
        </authorList>
    </citation>
    <scope>NUCLEOTIDE SEQUENCE</scope>
    <source>
        <strain evidence="3">GKU 128</strain>
    </source>
</reference>